<protein>
    <submittedName>
        <fullName evidence="1">Uncharacterized protein</fullName>
    </submittedName>
</protein>
<dbReference type="STRING" id="1781255.BH720_19430"/>
<proteinExistence type="predicted"/>
<organism evidence="1">
    <name type="scientific">Desertifilum tharense IPPAS B-1220</name>
    <dbReference type="NCBI Taxonomy" id="1781255"/>
    <lineage>
        <taxon>Bacteria</taxon>
        <taxon>Bacillati</taxon>
        <taxon>Cyanobacteriota</taxon>
        <taxon>Cyanophyceae</taxon>
        <taxon>Desertifilales</taxon>
        <taxon>Desertifilaceae</taxon>
        <taxon>Desertifilum</taxon>
    </lineage>
</organism>
<dbReference type="AlphaFoldDB" id="A0A1E5QFF7"/>
<sequence>MKLLTIDTKSNCYVIDSNEMNHLQQNVASSFTLEKGTFDIKIASGRYGFAESKTEGEPLVVLWIYGVDGITFINKNTGFETGATWATLNGYNEKLQLEVKEKAVLCALFFDVNNTDNQGSVDLLITSNKPFFNPQTLTVDSKKNCYVLDQQNISSLKQLNSNFVELKPGNYKIKIRESNATYWSSEEKFQLEPWALLWIKDGKFVSNFTGLEVEETWCSLNGLQDEFILEVKEKITILGFFFDTYKEDNQGQVVLEINSVSKAVVEEGYEKLPEQPVTSGVNEGNVTVVSTGSGSSSGGTGFATSGGGASFSGSSSGGTGFATSGGGASFSGSSSGGASFSSENDVSFTFNQEQMERMWQELAPRFESSITITDQKDENKQAYWEGLEKSILKGYQSQAKQLAMQVARLEFMMKTLIQQTEVNFNQSFQGWSGYFNKNLNDLFITRIPRIVNDQVHLAITEQTQEIKSLVIQQIQTELNERVESVVNLKITNQAQEIKASVIQQMQTELEQRIENVVNVKIANQAQEINTSVISQISTDIDQRIDNAVQLKIDNQSQQIVNQVIQQIQNDIDQRVDNVVTLKISDQTQNVKNLVIQQMQTYIDQRIDNVVNLKIANQAQEINTSVVHQIQSSIDQRIEAVVNLKIANHTPNIKSQVVQQIEADFDQRIKSVVNQSTGNSVQLVVNNVTNELDNRINVSLDNKIVNFRNEVSTLVKNEVNQNFTESLKTTILSDIKKQQFYVDMQSIKAEVENFYARLGQFESQLYFRIEQGDTQLYNWTLEQLIALQGCLTDRQALVEMFEFFASNLKDQLNGAECVSPSRFTPWVRRTSQAQLESMQSQQLPNA</sequence>
<dbReference type="OrthoDB" id="573842at2"/>
<evidence type="ECO:0000313" key="1">
    <source>
        <dbReference type="EMBL" id="OEJ73415.1"/>
    </source>
</evidence>
<reference evidence="1" key="1">
    <citation type="submission" date="2016-09" db="EMBL/GenBank/DDBJ databases">
        <title>Draft genome of thermotolerant cyanobacterium Desertifilum sp. strain IPPAS B-1220.</title>
        <authorList>
            <person name="Sinetova M.A."/>
            <person name="Bolakhan K."/>
            <person name="Zayadan B.K."/>
            <person name="Mironov K.S."/>
            <person name="Ustinova V."/>
            <person name="Kupriyanova E.V."/>
            <person name="Sidorov R.A."/>
            <person name="Skrypnik A.N."/>
            <person name="Gogoleva N.E."/>
            <person name="Gogolev Y.V."/>
            <person name="Los D.A."/>
        </authorList>
    </citation>
    <scope>NUCLEOTIDE SEQUENCE [LARGE SCALE GENOMIC DNA]</scope>
    <source>
        <strain evidence="1">IPPAS B-1220</strain>
    </source>
</reference>
<name>A0A1E5QFF7_9CYAN</name>
<comment type="caution">
    <text evidence="1">The sequence shown here is derived from an EMBL/GenBank/DDBJ whole genome shotgun (WGS) entry which is preliminary data.</text>
</comment>
<dbReference type="EMBL" id="MJGC01000088">
    <property type="protein sequence ID" value="OEJ73415.1"/>
    <property type="molecule type" value="Genomic_DNA"/>
</dbReference>
<gene>
    <name evidence="1" type="ORF">BH720_19430</name>
</gene>
<accession>A0A1E5QFF7</accession>